<dbReference type="EMBL" id="QXFV01000910">
    <property type="protein sequence ID" value="KAE9021476.1"/>
    <property type="molecule type" value="Genomic_DNA"/>
</dbReference>
<accession>A0A6A3LQ95</accession>
<dbReference type="InterPro" id="IPR043128">
    <property type="entry name" value="Rev_trsase/Diguanyl_cyclase"/>
</dbReference>
<gene>
    <name evidence="7" type="ORF">PR001_g13364</name>
</gene>
<keyword evidence="3" id="KW-0540">Nuclease</keyword>
<evidence type="ECO:0000256" key="2">
    <source>
        <dbReference type="ARBA" id="ARBA00022695"/>
    </source>
</evidence>
<dbReference type="SUPFAM" id="SSF56672">
    <property type="entry name" value="DNA/RNA polymerases"/>
    <property type="match status" value="1"/>
</dbReference>
<dbReference type="Gene3D" id="3.10.10.10">
    <property type="entry name" value="HIV Type 1 Reverse Transcriptase, subunit A, domain 1"/>
    <property type="match status" value="1"/>
</dbReference>
<keyword evidence="2" id="KW-0548">Nucleotidyltransferase</keyword>
<dbReference type="Proteomes" id="UP000429607">
    <property type="component" value="Unassembled WGS sequence"/>
</dbReference>
<dbReference type="GO" id="GO:0016779">
    <property type="term" value="F:nucleotidyltransferase activity"/>
    <property type="evidence" value="ECO:0007669"/>
    <property type="project" value="UniProtKB-KW"/>
</dbReference>
<dbReference type="CDD" id="cd01647">
    <property type="entry name" value="RT_LTR"/>
    <property type="match status" value="1"/>
</dbReference>
<proteinExistence type="predicted"/>
<evidence type="ECO:0000256" key="5">
    <source>
        <dbReference type="SAM" id="MobiDB-lite"/>
    </source>
</evidence>
<dbReference type="InterPro" id="IPR043502">
    <property type="entry name" value="DNA/RNA_pol_sf"/>
</dbReference>
<dbReference type="Pfam" id="PF00078">
    <property type="entry name" value="RVT_1"/>
    <property type="match status" value="1"/>
</dbReference>
<feature type="region of interest" description="Disordered" evidence="5">
    <location>
        <begin position="70"/>
        <end position="108"/>
    </location>
</feature>
<evidence type="ECO:0000313" key="7">
    <source>
        <dbReference type="EMBL" id="KAE9021476.1"/>
    </source>
</evidence>
<feature type="compositionally biased region" description="Low complexity" evidence="5">
    <location>
        <begin position="95"/>
        <end position="105"/>
    </location>
</feature>
<dbReference type="InterPro" id="IPR000477">
    <property type="entry name" value="RT_dom"/>
</dbReference>
<comment type="caution">
    <text evidence="7">The sequence shown here is derived from an EMBL/GenBank/DDBJ whole genome shotgun (WGS) entry which is preliminary data.</text>
</comment>
<evidence type="ECO:0000256" key="4">
    <source>
        <dbReference type="ARBA" id="ARBA00022759"/>
    </source>
</evidence>
<evidence type="ECO:0000259" key="6">
    <source>
        <dbReference type="PROSITE" id="PS50878"/>
    </source>
</evidence>
<dbReference type="GO" id="GO:0004519">
    <property type="term" value="F:endonuclease activity"/>
    <property type="evidence" value="ECO:0007669"/>
    <property type="project" value="UniProtKB-KW"/>
</dbReference>
<dbReference type="SUPFAM" id="SSF50630">
    <property type="entry name" value="Acid proteases"/>
    <property type="match status" value="1"/>
</dbReference>
<dbReference type="PROSITE" id="PS50878">
    <property type="entry name" value="RT_POL"/>
    <property type="match status" value="1"/>
</dbReference>
<keyword evidence="4" id="KW-0255">Endonuclease</keyword>
<protein>
    <recommendedName>
        <fullName evidence="6">Reverse transcriptase domain-containing protein</fullName>
    </recommendedName>
</protein>
<name>A0A6A3LQ95_9STRA</name>
<evidence type="ECO:0000256" key="3">
    <source>
        <dbReference type="ARBA" id="ARBA00022722"/>
    </source>
</evidence>
<dbReference type="Gene3D" id="3.30.70.270">
    <property type="match status" value="2"/>
</dbReference>
<feature type="domain" description="Reverse transcriptase" evidence="6">
    <location>
        <begin position="602"/>
        <end position="782"/>
    </location>
</feature>
<dbReference type="AlphaFoldDB" id="A0A6A3LQ95"/>
<keyword evidence="1" id="KW-0808">Transferase</keyword>
<evidence type="ECO:0000256" key="1">
    <source>
        <dbReference type="ARBA" id="ARBA00022679"/>
    </source>
</evidence>
<dbReference type="InterPro" id="IPR021109">
    <property type="entry name" value="Peptidase_aspartic_dom_sf"/>
</dbReference>
<keyword evidence="4" id="KW-0378">Hydrolase</keyword>
<dbReference type="InterPro" id="IPR050951">
    <property type="entry name" value="Retrovirus_Pol_polyprotein"/>
</dbReference>
<sequence>MQRTPQRPATTVVDGEGKMMNDGSVAVVRRAVTAQLDEELAARDEGRAERYVCTVRPAMAALRYVHSADEGARRGPDGGVGEKAMTSHSKEVAASEEGGAVADGVPSAEEGDAPTNTLMMMDDNVVDDGAVSKEGATARTMTEAEDQLVYPELGTEFSDKTVTKLGSMAKVRIAVKRSKREAKQQRGQRARERVAKNTCNDDEVARVIAELDTECERRRQRYANEARSALEVRRQRRVVDGGDEVVERARVNLVQHEDAKVVGNDEGDGGMSVAASDGLPTAVMMVDGVQQYVKIDSGARYSVAGTDWMTRGEKHHVDAPVMYTEGIGGFLLDVLGVWTFSMTNVYGQTVTIDACIVEGCTGEFLVGVDFLEMHRATVDFDRGEVRYPERNHEVIIPFRTTKETTDSAVAAVRLASATNLHRRAVQTVEVAIAAPDGEEGVFLPTVNHGVVLLAAAVTKVTNGKAMVPAINTYGGRIKLPSRKELGVWIPITQDMELLTMHGELDPERVNTWLDELGDANTPLDDEHDVNIGTEEPSTRMPILKLLRACRDLANAQDECPPATTLNVEHHIDTGDAAPIMMRRRRQAQTEDAIVDSNVDSMLSAGVIEHGEGAWGFPVVLVRKKDGSVRFCVDYRALNSVTRKDVYPLPRIDETLESLGGSRLFTTLDLGSGYWQIRVAEDDRDKTAFMTKRGLYRLKRMPFGLTNAPATFQRLMNGVLRGLTWMTCLVYLDDIIIFMKGGIERHVVELAGVLERLRSAGLSLKLKKCTFATTSMEYLGHHLSNQGVQPAERLVRSVREFPRPVDATEVKRFVHLAGYYRKFIAAFGSIVEPLTRLLKKDV</sequence>
<evidence type="ECO:0000313" key="8">
    <source>
        <dbReference type="Proteomes" id="UP000429607"/>
    </source>
</evidence>
<dbReference type="PANTHER" id="PTHR37984:SF5">
    <property type="entry name" value="PROTEIN NYNRIN-LIKE"/>
    <property type="match status" value="1"/>
</dbReference>
<organism evidence="7 8">
    <name type="scientific">Phytophthora rubi</name>
    <dbReference type="NCBI Taxonomy" id="129364"/>
    <lineage>
        <taxon>Eukaryota</taxon>
        <taxon>Sar</taxon>
        <taxon>Stramenopiles</taxon>
        <taxon>Oomycota</taxon>
        <taxon>Peronosporomycetes</taxon>
        <taxon>Peronosporales</taxon>
        <taxon>Peronosporaceae</taxon>
        <taxon>Phytophthora</taxon>
    </lineage>
</organism>
<dbReference type="Gene3D" id="2.40.70.10">
    <property type="entry name" value="Acid Proteases"/>
    <property type="match status" value="1"/>
</dbReference>
<reference evidence="7 8" key="1">
    <citation type="submission" date="2018-09" db="EMBL/GenBank/DDBJ databases">
        <title>Genomic investigation of the strawberry pathogen Phytophthora fragariae indicates pathogenicity is determined by transcriptional variation in three key races.</title>
        <authorList>
            <person name="Adams T.M."/>
            <person name="Armitage A.D."/>
            <person name="Sobczyk M.K."/>
            <person name="Bates H.J."/>
            <person name="Dunwell J.M."/>
            <person name="Nellist C.F."/>
            <person name="Harrison R.J."/>
        </authorList>
    </citation>
    <scope>NUCLEOTIDE SEQUENCE [LARGE SCALE GENOMIC DNA]</scope>
    <source>
        <strain evidence="7 8">SCRP249</strain>
    </source>
</reference>
<dbReference type="PANTHER" id="PTHR37984">
    <property type="entry name" value="PROTEIN CBG26694"/>
    <property type="match status" value="1"/>
</dbReference>